<dbReference type="InterPro" id="IPR000873">
    <property type="entry name" value="AMP-dep_synth/lig_dom"/>
</dbReference>
<dbReference type="InterPro" id="IPR042099">
    <property type="entry name" value="ANL_N_sf"/>
</dbReference>
<dbReference type="AlphaFoldDB" id="A0A507C593"/>
<dbReference type="RefSeq" id="XP_031025268.1">
    <property type="nucleotide sequence ID" value="XM_031168760.1"/>
</dbReference>
<sequence length="656" mass="72920">MPKLPTPKCLWKPPSDNTSIHRFIRFVNDRHDLKLANYYELWKWSVTSIEDFWASVWEFTEIVSFLPPTEILQKGIPMNKIPLWFSGARLNFAQNLLRYKDDRDALIGTGENGDVSKLTYAELYNQVTMAASAMRKAGVVAGDVVAGYCSNCIENVVAFLAATSIGAIWTSASPDFGVLGVLERFDQVNPKLLVSVNAVCYNGKVWDHMEKLKQVAAGLSNLQKVVVIPFVSDTKFDMAGIPNCINWNDFLQKQDKVAELKFEQLPFNHPLVILYSSGTTGKPKCIVHSAGGILIQHLKEHIIHGGMTRNDVYFYYTTTGWMMWNWLVSGLATGATVVCFDGSPFKPTPEVLFSLVDRFGITKFGTSAKYIQTLQENKIIPNSKYSLKTLDSIYSTGSPLKPESFDYVYQCISPTAMLASITGGTDICSLFGAHNIALPVYRGEVQCRGLGMKVEAWDESGKPVVDETGDMMCIEPFPVMPVYFWDDKDGSKYTGAYFSKFEGVWYHGDFMFINSETGGITMLGRSDGTLNPGGVRFGSAELYNILENYPQVADSLVVGQKLGDDERVVMFLKMGTGQEFNQKLVSDIKERIRKLLSARHVPAFILPIADIPHTLTGKKVEVAVKRIISGESVAPSGALANPESLKLYYNIPELKV</sequence>
<organism evidence="7 8">
    <name type="scientific">Synchytrium microbalum</name>
    <dbReference type="NCBI Taxonomy" id="1806994"/>
    <lineage>
        <taxon>Eukaryota</taxon>
        <taxon>Fungi</taxon>
        <taxon>Fungi incertae sedis</taxon>
        <taxon>Chytridiomycota</taxon>
        <taxon>Chytridiomycota incertae sedis</taxon>
        <taxon>Chytridiomycetes</taxon>
        <taxon>Synchytriales</taxon>
        <taxon>Synchytriaceae</taxon>
        <taxon>Synchytrium</taxon>
    </lineage>
</organism>
<dbReference type="Pfam" id="PF00501">
    <property type="entry name" value="AMP-binding"/>
    <property type="match status" value="1"/>
</dbReference>
<dbReference type="NCBIfam" id="TIGR01217">
    <property type="entry name" value="ac_ac_CoA_syn"/>
    <property type="match status" value="1"/>
</dbReference>
<evidence type="ECO:0000259" key="6">
    <source>
        <dbReference type="Pfam" id="PF16177"/>
    </source>
</evidence>
<dbReference type="GO" id="GO:0030729">
    <property type="term" value="F:acetoacetate-CoA ligase activity"/>
    <property type="evidence" value="ECO:0007669"/>
    <property type="project" value="InterPro"/>
</dbReference>
<keyword evidence="8" id="KW-1185">Reference proteome</keyword>
<dbReference type="SUPFAM" id="SSF56801">
    <property type="entry name" value="Acetyl-CoA synthetase-like"/>
    <property type="match status" value="1"/>
</dbReference>
<name>A0A507C593_9FUNG</name>
<evidence type="ECO:0000259" key="5">
    <source>
        <dbReference type="Pfam" id="PF00501"/>
    </source>
</evidence>
<evidence type="ECO:0000313" key="7">
    <source>
        <dbReference type="EMBL" id="TPX34548.1"/>
    </source>
</evidence>
<dbReference type="GeneID" id="42004057"/>
<dbReference type="PANTHER" id="PTHR42921:SF1">
    <property type="entry name" value="ACETOACETYL-COA SYNTHETASE"/>
    <property type="match status" value="1"/>
</dbReference>
<dbReference type="GO" id="GO:0005524">
    <property type="term" value="F:ATP binding"/>
    <property type="evidence" value="ECO:0007669"/>
    <property type="project" value="UniProtKB-KW"/>
</dbReference>
<gene>
    <name evidence="7" type="ORF">SmJEL517_g02832</name>
</gene>
<dbReference type="PROSITE" id="PS00455">
    <property type="entry name" value="AMP_BINDING"/>
    <property type="match status" value="1"/>
</dbReference>
<dbReference type="OrthoDB" id="10253869at2759"/>
<dbReference type="Proteomes" id="UP000319731">
    <property type="component" value="Unassembled WGS sequence"/>
</dbReference>
<comment type="caution">
    <text evidence="7">The sequence shown here is derived from an EMBL/GenBank/DDBJ whole genome shotgun (WGS) entry which is preliminary data.</text>
</comment>
<evidence type="ECO:0000256" key="1">
    <source>
        <dbReference type="ARBA" id="ARBA00006432"/>
    </source>
</evidence>
<keyword evidence="4" id="KW-0067">ATP-binding</keyword>
<dbReference type="CDD" id="cd05943">
    <property type="entry name" value="AACS"/>
    <property type="match status" value="1"/>
</dbReference>
<dbReference type="Pfam" id="PF16177">
    <property type="entry name" value="ACAS_N"/>
    <property type="match status" value="1"/>
</dbReference>
<dbReference type="STRING" id="1806994.A0A507C593"/>
<evidence type="ECO:0000256" key="2">
    <source>
        <dbReference type="ARBA" id="ARBA00022598"/>
    </source>
</evidence>
<dbReference type="GO" id="GO:0006629">
    <property type="term" value="P:lipid metabolic process"/>
    <property type="evidence" value="ECO:0007669"/>
    <property type="project" value="InterPro"/>
</dbReference>
<dbReference type="InterPro" id="IPR032387">
    <property type="entry name" value="ACAS_N"/>
</dbReference>
<dbReference type="Gene3D" id="3.30.300.30">
    <property type="match status" value="1"/>
</dbReference>
<evidence type="ECO:0000313" key="8">
    <source>
        <dbReference type="Proteomes" id="UP000319731"/>
    </source>
</evidence>
<evidence type="ECO:0000256" key="3">
    <source>
        <dbReference type="ARBA" id="ARBA00022741"/>
    </source>
</evidence>
<evidence type="ECO:0008006" key="9">
    <source>
        <dbReference type="Google" id="ProtNLM"/>
    </source>
</evidence>
<dbReference type="InterPro" id="IPR045851">
    <property type="entry name" value="AMP-bd_C_sf"/>
</dbReference>
<dbReference type="PANTHER" id="PTHR42921">
    <property type="entry name" value="ACETOACETYL-COA SYNTHETASE"/>
    <property type="match status" value="1"/>
</dbReference>
<dbReference type="NCBIfam" id="NF002937">
    <property type="entry name" value="PRK03584.1"/>
    <property type="match status" value="1"/>
</dbReference>
<keyword evidence="2" id="KW-0436">Ligase</keyword>
<dbReference type="EMBL" id="QEAO01000013">
    <property type="protein sequence ID" value="TPX34548.1"/>
    <property type="molecule type" value="Genomic_DNA"/>
</dbReference>
<feature type="domain" description="AMP-dependent synthetase/ligase" evidence="5">
    <location>
        <begin position="97"/>
        <end position="483"/>
    </location>
</feature>
<comment type="similarity">
    <text evidence="1">Belongs to the ATP-dependent AMP-binding enzyme family.</text>
</comment>
<proteinExistence type="inferred from homology"/>
<keyword evidence="3" id="KW-0547">Nucleotide-binding</keyword>
<accession>A0A507C593</accession>
<evidence type="ECO:0000256" key="4">
    <source>
        <dbReference type="ARBA" id="ARBA00022840"/>
    </source>
</evidence>
<reference evidence="7 8" key="1">
    <citation type="journal article" date="2019" name="Sci. Rep.">
        <title>Comparative genomics of chytrid fungi reveal insights into the obligate biotrophic and pathogenic lifestyle of Synchytrium endobioticum.</title>
        <authorList>
            <person name="van de Vossenberg B.T.L.H."/>
            <person name="Warris S."/>
            <person name="Nguyen H.D.T."/>
            <person name="van Gent-Pelzer M.P.E."/>
            <person name="Joly D.L."/>
            <person name="van de Geest H.C."/>
            <person name="Bonants P.J.M."/>
            <person name="Smith D.S."/>
            <person name="Levesque C.A."/>
            <person name="van der Lee T.A.J."/>
        </authorList>
    </citation>
    <scope>NUCLEOTIDE SEQUENCE [LARGE SCALE GENOMIC DNA]</scope>
    <source>
        <strain evidence="7 8">JEL517</strain>
    </source>
</reference>
<dbReference type="InterPro" id="IPR005914">
    <property type="entry name" value="Acac_CoA_synth"/>
</dbReference>
<protein>
    <recommendedName>
        <fullName evidence="9">Acetoacetate--CoA ligase</fullName>
    </recommendedName>
</protein>
<feature type="domain" description="Acetyl-coenzyme A synthetase N-terminal" evidence="6">
    <location>
        <begin position="38"/>
        <end position="95"/>
    </location>
</feature>
<dbReference type="Gene3D" id="3.40.50.12780">
    <property type="entry name" value="N-terminal domain of ligase-like"/>
    <property type="match status" value="1"/>
</dbReference>
<dbReference type="InterPro" id="IPR020845">
    <property type="entry name" value="AMP-binding_CS"/>
</dbReference>